<keyword evidence="2" id="KW-0472">Membrane</keyword>
<dbReference type="AlphaFoldDB" id="A0A2J6S110"/>
<name>A0A2J6S110_HYAVF</name>
<proteinExistence type="predicted"/>
<keyword evidence="2" id="KW-1133">Transmembrane helix</keyword>
<evidence type="ECO:0000256" key="1">
    <source>
        <dbReference type="SAM" id="MobiDB-lite"/>
    </source>
</evidence>
<feature type="transmembrane region" description="Helical" evidence="2">
    <location>
        <begin position="129"/>
        <end position="150"/>
    </location>
</feature>
<evidence type="ECO:0000256" key="2">
    <source>
        <dbReference type="SAM" id="Phobius"/>
    </source>
</evidence>
<gene>
    <name evidence="3" type="ORF">L207DRAFT_509202</name>
</gene>
<feature type="transmembrane region" description="Helical" evidence="2">
    <location>
        <begin position="45"/>
        <end position="65"/>
    </location>
</feature>
<keyword evidence="4" id="KW-1185">Reference proteome</keyword>
<protein>
    <submittedName>
        <fullName evidence="3">Uncharacterized protein</fullName>
    </submittedName>
</protein>
<reference evidence="3 4" key="1">
    <citation type="submission" date="2016-04" db="EMBL/GenBank/DDBJ databases">
        <title>A degradative enzymes factory behind the ericoid mycorrhizal symbiosis.</title>
        <authorList>
            <consortium name="DOE Joint Genome Institute"/>
            <person name="Martino E."/>
            <person name="Morin E."/>
            <person name="Grelet G."/>
            <person name="Kuo A."/>
            <person name="Kohler A."/>
            <person name="Daghino S."/>
            <person name="Barry K."/>
            <person name="Choi C."/>
            <person name="Cichocki N."/>
            <person name="Clum A."/>
            <person name="Copeland A."/>
            <person name="Hainaut M."/>
            <person name="Haridas S."/>
            <person name="Labutti K."/>
            <person name="Lindquist E."/>
            <person name="Lipzen A."/>
            <person name="Khouja H.-R."/>
            <person name="Murat C."/>
            <person name="Ohm R."/>
            <person name="Olson A."/>
            <person name="Spatafora J."/>
            <person name="Veneault-Fourrey C."/>
            <person name="Henrissat B."/>
            <person name="Grigoriev I."/>
            <person name="Martin F."/>
            <person name="Perotto S."/>
        </authorList>
    </citation>
    <scope>NUCLEOTIDE SEQUENCE [LARGE SCALE GENOMIC DNA]</scope>
    <source>
        <strain evidence="3 4">F</strain>
    </source>
</reference>
<keyword evidence="2" id="KW-0812">Transmembrane</keyword>
<dbReference type="EMBL" id="KZ613941">
    <property type="protein sequence ID" value="PMD44453.1"/>
    <property type="molecule type" value="Genomic_DNA"/>
</dbReference>
<organism evidence="3 4">
    <name type="scientific">Hyaloscypha variabilis (strain UAMH 11265 / GT02V1 / F)</name>
    <name type="common">Meliniomyces variabilis</name>
    <dbReference type="NCBI Taxonomy" id="1149755"/>
    <lineage>
        <taxon>Eukaryota</taxon>
        <taxon>Fungi</taxon>
        <taxon>Dikarya</taxon>
        <taxon>Ascomycota</taxon>
        <taxon>Pezizomycotina</taxon>
        <taxon>Leotiomycetes</taxon>
        <taxon>Helotiales</taxon>
        <taxon>Hyaloscyphaceae</taxon>
        <taxon>Hyaloscypha</taxon>
        <taxon>Hyaloscypha variabilis</taxon>
    </lineage>
</organism>
<accession>A0A2J6S110</accession>
<dbReference type="OrthoDB" id="3530325at2759"/>
<dbReference type="PANTHER" id="PTHR35041:SF6">
    <property type="entry name" value="FORMYLMETHIONINE DEFORMYLASE-LIKE PROTEIN-RELATED"/>
    <property type="match status" value="1"/>
</dbReference>
<sequence length="694" mass="75166">MSSNQGISRKPVGSDGPPLSPDPQLPPKAILLSGSNGGIHWRASTIMVTSLISGMLLALGHHLFYNHLDGKVVGTDEHVIKGVTPQQLNLTIGTLFAFLVHAFLSVAVTTSYTQIVWRAIKKRATTLSAIDTLFHVVSNFWSLIFLSTWWKYPILFLVGLTIWLIPIASVITPAALTVTVAAVNPVHTEMTRVPRVDFTSLNFANIASGLSSFLYLSPRYAVVKIAAATAAQGAILPIAPPAANSSWALDFAGPSIKCANVQGPLLDDIKANIQAVLAIELCATSFGYIAWTPSYVLPPSNQEGEDYVLSTLPFLLSQNKTSYSLNGGSLGPLPEFVNGSTSVPATFYAGTFYNMTNQDGYDGEPCSTSQFNNNPPPNITVLQCMLYNSSYHVNFSYVDGAQTINITLDESPYNPVTSISNLNSTYPWGPLADYTPNGTVISYKPAYVENLAYQSVMGAFGQIVVGTIWNSDDTWGLPVSSSTSVMSTVLGETKELAWLNNYPEKVAYLDATLQQTISDPTEGKEMWNGVDVVDDLESGTPLKDALEALFQNITVGLMSSRLLQPNISSPYAPPPTNVTMPSFQTVYSYSHSRLWIAYGLAILLAIISVLIGLSSMLSSGIAYTNHFSTILRAARYANMETSLMPEDADGKDPLPKYLTTAIVSFEDWGRREKRGISWFSDTKSSGVSSRLLSD</sequence>
<evidence type="ECO:0000313" key="4">
    <source>
        <dbReference type="Proteomes" id="UP000235786"/>
    </source>
</evidence>
<dbReference type="PANTHER" id="PTHR35041">
    <property type="entry name" value="MEDIATOR OF RNA POLYMERASE II TRANSCRIPTION SUBUNIT 1"/>
    <property type="match status" value="1"/>
</dbReference>
<feature type="transmembrane region" description="Helical" evidence="2">
    <location>
        <begin position="594"/>
        <end position="613"/>
    </location>
</feature>
<evidence type="ECO:0000313" key="3">
    <source>
        <dbReference type="EMBL" id="PMD44453.1"/>
    </source>
</evidence>
<dbReference type="STRING" id="1149755.A0A2J6S110"/>
<dbReference type="Proteomes" id="UP000235786">
    <property type="component" value="Unassembled WGS sequence"/>
</dbReference>
<feature type="transmembrane region" description="Helical" evidence="2">
    <location>
        <begin position="95"/>
        <end position="117"/>
    </location>
</feature>
<feature type="region of interest" description="Disordered" evidence="1">
    <location>
        <begin position="1"/>
        <end position="27"/>
    </location>
</feature>
<feature type="transmembrane region" description="Helical" evidence="2">
    <location>
        <begin position="156"/>
        <end position="184"/>
    </location>
</feature>